<accession>A0A7T7XR97</accession>
<evidence type="ECO:0000256" key="3">
    <source>
        <dbReference type="ARBA" id="ARBA00022516"/>
    </source>
</evidence>
<dbReference type="EMBL" id="CP067089">
    <property type="protein sequence ID" value="QQO11018.1"/>
    <property type="molecule type" value="Genomic_DNA"/>
</dbReference>
<evidence type="ECO:0000256" key="7">
    <source>
        <dbReference type="ARBA" id="ARBA00023160"/>
    </source>
</evidence>
<evidence type="ECO:0000313" key="13">
    <source>
        <dbReference type="EMBL" id="QQO11018.1"/>
    </source>
</evidence>
<keyword evidence="4 10" id="KW-0808">Transferase</keyword>
<dbReference type="PANTHER" id="PTHR34069:SF2">
    <property type="entry name" value="BETA-KETOACYL-[ACYL-CARRIER-PROTEIN] SYNTHASE III"/>
    <property type="match status" value="1"/>
</dbReference>
<evidence type="ECO:0000256" key="2">
    <source>
        <dbReference type="ARBA" id="ARBA00022490"/>
    </source>
</evidence>
<evidence type="ECO:0000259" key="12">
    <source>
        <dbReference type="Pfam" id="PF08545"/>
    </source>
</evidence>
<comment type="pathway">
    <text evidence="10">Lipid metabolism; fatty acid biosynthesis.</text>
</comment>
<feature type="active site" evidence="10">
    <location>
        <position position="121"/>
    </location>
</feature>
<feature type="active site" evidence="10">
    <location>
        <position position="268"/>
    </location>
</feature>
<feature type="domain" description="Beta-ketoacyl-[acyl-carrier-protein] synthase III C-terminal" evidence="11">
    <location>
        <begin position="252"/>
        <end position="341"/>
    </location>
</feature>
<dbReference type="KEGG" id="bhc:JFL75_08905"/>
<dbReference type="Pfam" id="PF08545">
    <property type="entry name" value="ACP_syn_III"/>
    <property type="match status" value="1"/>
</dbReference>
<keyword evidence="3 10" id="KW-0444">Lipid biosynthesis</keyword>
<reference evidence="13" key="1">
    <citation type="submission" date="2021-01" db="EMBL/GenBank/DDBJ databases">
        <title>Description of Breznakiella homolactica.</title>
        <authorList>
            <person name="Song Y."/>
            <person name="Brune A."/>
        </authorList>
    </citation>
    <scope>NUCLEOTIDE SEQUENCE</scope>
    <source>
        <strain evidence="13">RmG30</strain>
    </source>
</reference>
<organism evidence="13 14">
    <name type="scientific">Breznakiella homolactica</name>
    <dbReference type="NCBI Taxonomy" id="2798577"/>
    <lineage>
        <taxon>Bacteria</taxon>
        <taxon>Pseudomonadati</taxon>
        <taxon>Spirochaetota</taxon>
        <taxon>Spirochaetia</taxon>
        <taxon>Spirochaetales</taxon>
        <taxon>Breznakiellaceae</taxon>
        <taxon>Breznakiella</taxon>
    </lineage>
</organism>
<dbReference type="GO" id="GO:0044550">
    <property type="term" value="P:secondary metabolite biosynthetic process"/>
    <property type="evidence" value="ECO:0007669"/>
    <property type="project" value="TreeGrafter"/>
</dbReference>
<gene>
    <name evidence="10" type="primary">fabH</name>
    <name evidence="13" type="ORF">JFL75_08905</name>
</gene>
<evidence type="ECO:0000256" key="1">
    <source>
        <dbReference type="ARBA" id="ARBA00008642"/>
    </source>
</evidence>
<feature type="region of interest" description="ACP-binding" evidence="10">
    <location>
        <begin position="269"/>
        <end position="273"/>
    </location>
</feature>
<dbReference type="Gene3D" id="3.40.47.10">
    <property type="match status" value="1"/>
</dbReference>
<comment type="subcellular location">
    <subcellularLocation>
        <location evidence="10">Cytoplasm</location>
    </subcellularLocation>
</comment>
<evidence type="ECO:0000256" key="6">
    <source>
        <dbReference type="ARBA" id="ARBA00023098"/>
    </source>
</evidence>
<dbReference type="GO" id="GO:0004315">
    <property type="term" value="F:3-oxoacyl-[acyl-carrier-protein] synthase activity"/>
    <property type="evidence" value="ECO:0007669"/>
    <property type="project" value="InterPro"/>
</dbReference>
<name>A0A7T7XR97_9SPIR</name>
<comment type="function">
    <text evidence="10">Catalyzes the condensation reaction of fatty acid synthesis by the addition to an acyl acceptor of two carbons from malonyl-ACP. Catalyzes the first condensation reaction which initiates fatty acid synthesis and may therefore play a role in governing the total rate of fatty acid production. Possesses both acetoacetyl-ACP synthase and acetyl transacylase activities. Its substrate specificity determines the biosynthesis of branched-chain and/or straight-chain of fatty acids.</text>
</comment>
<dbReference type="NCBIfam" id="TIGR00747">
    <property type="entry name" value="fabH"/>
    <property type="match status" value="1"/>
</dbReference>
<dbReference type="UniPathway" id="UPA00094"/>
<sequence>MAIEIIATGRSIPSKRVTNDDLAAIIDTSDEWIRSHTGIGARHLAEDGLASSDFALEAARNALAAVAERDGVSPEAAAQSLDVIVIGTATPDYYGVPSTACIVQGKLGAVNAAAMDLVAGCTGFIYGLETAAGVLSINKNRKRALVIGVDLLSRITNWDDRSTCVLFGDGAGAAVIEKTDGPSEGPGKRGLLRTILGADGTGTESLIMRRGGSRYPYKAGEVIDIPPHLEMDGRAVYNFAVKAVTGTIEKLMEQEGITMDDVRLIVPHQANARIVHAAGKRLGIPEEKLFLNIEEYANTSAASIPIALDELNRNGTIQRGDLIMTIGFGAGLTYGGNVIIW</sequence>
<feature type="domain" description="Beta-ketoacyl-[acyl-carrier-protein] synthase III N-terminal" evidence="12">
    <location>
        <begin position="115"/>
        <end position="183"/>
    </location>
</feature>
<dbReference type="GO" id="GO:0006633">
    <property type="term" value="P:fatty acid biosynthetic process"/>
    <property type="evidence" value="ECO:0007669"/>
    <property type="project" value="UniProtKB-UniRule"/>
</dbReference>
<dbReference type="PANTHER" id="PTHR34069">
    <property type="entry name" value="3-OXOACYL-[ACYL-CARRIER-PROTEIN] SYNTHASE 3"/>
    <property type="match status" value="1"/>
</dbReference>
<dbReference type="InterPro" id="IPR013747">
    <property type="entry name" value="ACP_syn_III_C"/>
</dbReference>
<dbReference type="NCBIfam" id="NF006829">
    <property type="entry name" value="PRK09352.1"/>
    <property type="match status" value="1"/>
</dbReference>
<dbReference type="GO" id="GO:0033818">
    <property type="term" value="F:beta-ketoacyl-acyl-carrier-protein synthase III activity"/>
    <property type="evidence" value="ECO:0007669"/>
    <property type="project" value="UniProtKB-UniRule"/>
</dbReference>
<evidence type="ECO:0000256" key="4">
    <source>
        <dbReference type="ARBA" id="ARBA00022679"/>
    </source>
</evidence>
<proteinExistence type="inferred from homology"/>
<dbReference type="InterPro" id="IPR004655">
    <property type="entry name" value="FabH"/>
</dbReference>
<comment type="catalytic activity">
    <reaction evidence="10">
        <text>malonyl-[ACP] + acetyl-CoA + H(+) = 3-oxobutanoyl-[ACP] + CO2 + CoA</text>
        <dbReference type="Rhea" id="RHEA:12080"/>
        <dbReference type="Rhea" id="RHEA-COMP:9623"/>
        <dbReference type="Rhea" id="RHEA-COMP:9625"/>
        <dbReference type="ChEBI" id="CHEBI:15378"/>
        <dbReference type="ChEBI" id="CHEBI:16526"/>
        <dbReference type="ChEBI" id="CHEBI:57287"/>
        <dbReference type="ChEBI" id="CHEBI:57288"/>
        <dbReference type="ChEBI" id="CHEBI:78449"/>
        <dbReference type="ChEBI" id="CHEBI:78450"/>
        <dbReference type="EC" id="2.3.1.180"/>
    </reaction>
</comment>
<dbReference type="RefSeq" id="WP_215628327.1">
    <property type="nucleotide sequence ID" value="NZ_CP067089.2"/>
</dbReference>
<evidence type="ECO:0000256" key="5">
    <source>
        <dbReference type="ARBA" id="ARBA00022832"/>
    </source>
</evidence>
<dbReference type="InterPro" id="IPR016039">
    <property type="entry name" value="Thiolase-like"/>
</dbReference>
<evidence type="ECO:0000313" key="14">
    <source>
        <dbReference type="Proteomes" id="UP000595917"/>
    </source>
</evidence>
<comment type="similarity">
    <text evidence="1 10">Belongs to the thiolase-like superfamily. FabH family.</text>
</comment>
<keyword evidence="7 10" id="KW-0275">Fatty acid biosynthesis</keyword>
<comment type="domain">
    <text evidence="10">The last Arg residue of the ACP-binding site is essential for the weak association between ACP/AcpP and FabH.</text>
</comment>
<dbReference type="HAMAP" id="MF_01815">
    <property type="entry name" value="FabH"/>
    <property type="match status" value="1"/>
</dbReference>
<dbReference type="CDD" id="cd00830">
    <property type="entry name" value="KAS_III"/>
    <property type="match status" value="1"/>
</dbReference>
<dbReference type="Pfam" id="PF08541">
    <property type="entry name" value="ACP_syn_III_C"/>
    <property type="match status" value="1"/>
</dbReference>
<dbReference type="AlphaFoldDB" id="A0A7T7XR97"/>
<evidence type="ECO:0000256" key="9">
    <source>
        <dbReference type="ARBA" id="ARBA00023315"/>
    </source>
</evidence>
<evidence type="ECO:0000256" key="10">
    <source>
        <dbReference type="HAMAP-Rule" id="MF_01815"/>
    </source>
</evidence>
<comment type="subunit">
    <text evidence="10">Homodimer.</text>
</comment>
<keyword evidence="14" id="KW-1185">Reference proteome</keyword>
<dbReference type="EC" id="2.3.1.180" evidence="10"/>
<keyword evidence="8 10" id="KW-0511">Multifunctional enzyme</keyword>
<protein>
    <recommendedName>
        <fullName evidence="10">Beta-ketoacyl-[acyl-carrier-protein] synthase III</fullName>
        <shortName evidence="10">Beta-ketoacyl-ACP synthase III</shortName>
        <shortName evidence="10">KAS III</shortName>
        <ecNumber evidence="10">2.3.1.180</ecNumber>
    </recommendedName>
    <alternativeName>
        <fullName evidence="10">3-oxoacyl-[acyl-carrier-protein] synthase 3</fullName>
    </alternativeName>
    <alternativeName>
        <fullName evidence="10">3-oxoacyl-[acyl-carrier-protein] synthase III</fullName>
    </alternativeName>
</protein>
<keyword evidence="5 10" id="KW-0276">Fatty acid metabolism</keyword>
<dbReference type="SUPFAM" id="SSF53901">
    <property type="entry name" value="Thiolase-like"/>
    <property type="match status" value="1"/>
</dbReference>
<dbReference type="Proteomes" id="UP000595917">
    <property type="component" value="Chromosome"/>
</dbReference>
<keyword evidence="2 10" id="KW-0963">Cytoplasm</keyword>
<evidence type="ECO:0000259" key="11">
    <source>
        <dbReference type="Pfam" id="PF08541"/>
    </source>
</evidence>
<keyword evidence="6 10" id="KW-0443">Lipid metabolism</keyword>
<dbReference type="GO" id="GO:0005737">
    <property type="term" value="C:cytoplasm"/>
    <property type="evidence" value="ECO:0007669"/>
    <property type="project" value="UniProtKB-SubCell"/>
</dbReference>
<dbReference type="InterPro" id="IPR013751">
    <property type="entry name" value="ACP_syn_III_N"/>
</dbReference>
<feature type="active site" evidence="10">
    <location>
        <position position="298"/>
    </location>
</feature>
<evidence type="ECO:0000256" key="8">
    <source>
        <dbReference type="ARBA" id="ARBA00023268"/>
    </source>
</evidence>
<keyword evidence="9 10" id="KW-0012">Acyltransferase</keyword>